<proteinExistence type="predicted"/>
<evidence type="ECO:0000256" key="4">
    <source>
        <dbReference type="PROSITE-ProRule" id="PRU00335"/>
    </source>
</evidence>
<reference evidence="7 8" key="1">
    <citation type="submission" date="2018-03" db="EMBL/GenBank/DDBJ databases">
        <title>Genomic Encyclopedia of Archaeal and Bacterial Type Strains, Phase II (KMG-II): from individual species to whole genera.</title>
        <authorList>
            <person name="Goeker M."/>
        </authorList>
    </citation>
    <scope>NUCLEOTIDE SEQUENCE [LARGE SCALE GENOMIC DNA]</scope>
    <source>
        <strain evidence="7 8">DSM 45312</strain>
    </source>
</reference>
<feature type="compositionally biased region" description="Gly residues" evidence="5">
    <location>
        <begin position="17"/>
        <end position="26"/>
    </location>
</feature>
<dbReference type="InterPro" id="IPR036271">
    <property type="entry name" value="Tet_transcr_reg_TetR-rel_C_sf"/>
</dbReference>
<gene>
    <name evidence="7" type="ORF">CLV63_12821</name>
</gene>
<feature type="compositionally biased region" description="Gly residues" evidence="5">
    <location>
        <begin position="35"/>
        <end position="46"/>
    </location>
</feature>
<dbReference type="Gene3D" id="1.10.357.10">
    <property type="entry name" value="Tetracycline Repressor, domain 2"/>
    <property type="match status" value="1"/>
</dbReference>
<dbReference type="GO" id="GO:0003700">
    <property type="term" value="F:DNA-binding transcription factor activity"/>
    <property type="evidence" value="ECO:0007669"/>
    <property type="project" value="TreeGrafter"/>
</dbReference>
<keyword evidence="2 4" id="KW-0238">DNA-binding</keyword>
<sequence length="249" mass="25791">MSSPGPRRSGAAETGAEGTGVGGTAGTGAAEAAAGGTGAAGAGGAGAAVPTRERMVAAAWELLGEGGPDAVTLREVGRRTGLSRTAPYRHFQDKDDLLRAVAVRAFERLHDRMRDAVDAADDPAQALRGACRAYVGFALDQPRHYRMMFGDWVLAQKHAEGPQSGSLREAADRLFGLAATVIQSGQRAGALRTGDPSDFSLLTWSFLHGLVTFTLSAHLNADSGAGEPGGEFREALDRLIDEVVHGLAA</sequence>
<keyword evidence="8" id="KW-1185">Reference proteome</keyword>
<evidence type="ECO:0000313" key="8">
    <source>
        <dbReference type="Proteomes" id="UP000240542"/>
    </source>
</evidence>
<evidence type="ECO:0000313" key="7">
    <source>
        <dbReference type="EMBL" id="PSK88933.1"/>
    </source>
</evidence>
<protein>
    <submittedName>
        <fullName evidence="7">TetR family transcriptional regulator</fullName>
    </submittedName>
</protein>
<keyword evidence="1" id="KW-0805">Transcription regulation</keyword>
<evidence type="ECO:0000256" key="2">
    <source>
        <dbReference type="ARBA" id="ARBA00023125"/>
    </source>
</evidence>
<dbReference type="Pfam" id="PF00440">
    <property type="entry name" value="TetR_N"/>
    <property type="match status" value="1"/>
</dbReference>
<accession>A0A2P8CVD1</accession>
<evidence type="ECO:0000259" key="6">
    <source>
        <dbReference type="PROSITE" id="PS50977"/>
    </source>
</evidence>
<comment type="caution">
    <text evidence="7">The sequence shown here is derived from an EMBL/GenBank/DDBJ whole genome shotgun (WGS) entry which is preliminary data.</text>
</comment>
<dbReference type="PANTHER" id="PTHR30055">
    <property type="entry name" value="HTH-TYPE TRANSCRIPTIONAL REGULATOR RUTR"/>
    <property type="match status" value="1"/>
</dbReference>
<keyword evidence="3" id="KW-0804">Transcription</keyword>
<feature type="region of interest" description="Disordered" evidence="5">
    <location>
        <begin position="1"/>
        <end position="46"/>
    </location>
</feature>
<dbReference type="PRINTS" id="PR00455">
    <property type="entry name" value="HTHTETR"/>
</dbReference>
<dbReference type="AlphaFoldDB" id="A0A2P8CVD1"/>
<dbReference type="Proteomes" id="UP000240542">
    <property type="component" value="Unassembled WGS sequence"/>
</dbReference>
<dbReference type="GO" id="GO:0000976">
    <property type="term" value="F:transcription cis-regulatory region binding"/>
    <property type="evidence" value="ECO:0007669"/>
    <property type="project" value="TreeGrafter"/>
</dbReference>
<dbReference type="InterPro" id="IPR001647">
    <property type="entry name" value="HTH_TetR"/>
</dbReference>
<dbReference type="PANTHER" id="PTHR30055:SF234">
    <property type="entry name" value="HTH-TYPE TRANSCRIPTIONAL REGULATOR BETI"/>
    <property type="match status" value="1"/>
</dbReference>
<evidence type="ECO:0000256" key="5">
    <source>
        <dbReference type="SAM" id="MobiDB-lite"/>
    </source>
</evidence>
<dbReference type="InterPro" id="IPR025996">
    <property type="entry name" value="MT1864/Rv1816-like_C"/>
</dbReference>
<dbReference type="InterPro" id="IPR009057">
    <property type="entry name" value="Homeodomain-like_sf"/>
</dbReference>
<name>A0A2P8CVD1_9ACTN</name>
<dbReference type="SUPFAM" id="SSF48498">
    <property type="entry name" value="Tetracyclin repressor-like, C-terminal domain"/>
    <property type="match status" value="1"/>
</dbReference>
<dbReference type="PROSITE" id="PS50977">
    <property type="entry name" value="HTH_TETR_2"/>
    <property type="match status" value="1"/>
</dbReference>
<organism evidence="7 8">
    <name type="scientific">Murinocardiopsis flavida</name>
    <dbReference type="NCBI Taxonomy" id="645275"/>
    <lineage>
        <taxon>Bacteria</taxon>
        <taxon>Bacillati</taxon>
        <taxon>Actinomycetota</taxon>
        <taxon>Actinomycetes</taxon>
        <taxon>Streptosporangiales</taxon>
        <taxon>Nocardiopsidaceae</taxon>
        <taxon>Murinocardiopsis</taxon>
    </lineage>
</organism>
<dbReference type="Pfam" id="PF13305">
    <property type="entry name" value="TetR_C_33"/>
    <property type="match status" value="1"/>
</dbReference>
<evidence type="ECO:0000256" key="1">
    <source>
        <dbReference type="ARBA" id="ARBA00023015"/>
    </source>
</evidence>
<dbReference type="EMBL" id="PYGA01000028">
    <property type="protein sequence ID" value="PSK88933.1"/>
    <property type="molecule type" value="Genomic_DNA"/>
</dbReference>
<dbReference type="InterPro" id="IPR050109">
    <property type="entry name" value="HTH-type_TetR-like_transc_reg"/>
</dbReference>
<feature type="DNA-binding region" description="H-T-H motif" evidence="4">
    <location>
        <begin position="72"/>
        <end position="91"/>
    </location>
</feature>
<evidence type="ECO:0000256" key="3">
    <source>
        <dbReference type="ARBA" id="ARBA00023163"/>
    </source>
</evidence>
<dbReference type="SUPFAM" id="SSF46689">
    <property type="entry name" value="Homeodomain-like"/>
    <property type="match status" value="1"/>
</dbReference>
<feature type="domain" description="HTH tetR-type" evidence="6">
    <location>
        <begin position="49"/>
        <end position="109"/>
    </location>
</feature>